<gene>
    <name evidence="7" type="ORF">BS50DRAFT_682534</name>
</gene>
<dbReference type="InterPro" id="IPR010730">
    <property type="entry name" value="HET"/>
</dbReference>
<evidence type="ECO:0000256" key="1">
    <source>
        <dbReference type="ARBA" id="ARBA00022574"/>
    </source>
</evidence>
<dbReference type="Pfam" id="PF24883">
    <property type="entry name" value="NPHP3_N"/>
    <property type="match status" value="1"/>
</dbReference>
<evidence type="ECO:0000259" key="6">
    <source>
        <dbReference type="PROSITE" id="PS50837"/>
    </source>
</evidence>
<feature type="repeat" description="WD" evidence="3">
    <location>
        <begin position="1422"/>
        <end position="1463"/>
    </location>
</feature>
<dbReference type="InterPro" id="IPR000719">
    <property type="entry name" value="Prot_kinase_dom"/>
</dbReference>
<dbReference type="PROSITE" id="PS50011">
    <property type="entry name" value="PROTEIN_KINASE_DOM"/>
    <property type="match status" value="1"/>
</dbReference>
<evidence type="ECO:0000259" key="5">
    <source>
        <dbReference type="PROSITE" id="PS50011"/>
    </source>
</evidence>
<feature type="repeat" description="WD" evidence="3">
    <location>
        <begin position="1464"/>
        <end position="1505"/>
    </location>
</feature>
<feature type="repeat" description="WD" evidence="3">
    <location>
        <begin position="1590"/>
        <end position="1631"/>
    </location>
</feature>
<evidence type="ECO:0000256" key="3">
    <source>
        <dbReference type="PROSITE-ProRule" id="PRU00221"/>
    </source>
</evidence>
<protein>
    <recommendedName>
        <fullName evidence="9">WD40 repeat-like protein</fullName>
    </recommendedName>
</protein>
<dbReference type="InterPro" id="IPR015943">
    <property type="entry name" value="WD40/YVTN_repeat-like_dom_sf"/>
</dbReference>
<evidence type="ECO:0000256" key="4">
    <source>
        <dbReference type="SAM" id="MobiDB-lite"/>
    </source>
</evidence>
<name>A0A2T2N0S1_CORCC</name>
<dbReference type="Pfam" id="PF06985">
    <property type="entry name" value="HET"/>
    <property type="match status" value="1"/>
</dbReference>
<dbReference type="SUPFAM" id="SSF52540">
    <property type="entry name" value="P-loop containing nucleoside triphosphate hydrolases"/>
    <property type="match status" value="1"/>
</dbReference>
<dbReference type="SMART" id="SM00320">
    <property type="entry name" value="WD40"/>
    <property type="match status" value="5"/>
</dbReference>
<evidence type="ECO:0000313" key="8">
    <source>
        <dbReference type="Proteomes" id="UP000240883"/>
    </source>
</evidence>
<dbReference type="GO" id="GO:0005524">
    <property type="term" value="F:ATP binding"/>
    <property type="evidence" value="ECO:0007669"/>
    <property type="project" value="InterPro"/>
</dbReference>
<dbReference type="EMBL" id="KZ678176">
    <property type="protein sequence ID" value="PSN58949.1"/>
    <property type="molecule type" value="Genomic_DNA"/>
</dbReference>
<dbReference type="InterPro" id="IPR056884">
    <property type="entry name" value="NPHP3-like_N"/>
</dbReference>
<dbReference type="Pfam" id="PF00069">
    <property type="entry name" value="Pkinase"/>
    <property type="match status" value="1"/>
</dbReference>
<dbReference type="InterPro" id="IPR020472">
    <property type="entry name" value="WD40_PAC1"/>
</dbReference>
<reference evidence="7 8" key="1">
    <citation type="journal article" date="2018" name="Front. Microbiol.">
        <title>Genome-Wide Analysis of Corynespora cassiicola Leaf Fall Disease Putative Effectors.</title>
        <authorList>
            <person name="Lopez D."/>
            <person name="Ribeiro S."/>
            <person name="Label P."/>
            <person name="Fumanal B."/>
            <person name="Venisse J.S."/>
            <person name="Kohler A."/>
            <person name="de Oliveira R.R."/>
            <person name="Labutti K."/>
            <person name="Lipzen A."/>
            <person name="Lail K."/>
            <person name="Bauer D."/>
            <person name="Ohm R.A."/>
            <person name="Barry K.W."/>
            <person name="Spatafora J."/>
            <person name="Grigoriev I.V."/>
            <person name="Martin F.M."/>
            <person name="Pujade-Renaud V."/>
        </authorList>
    </citation>
    <scope>NUCLEOTIDE SEQUENCE [LARGE SCALE GENOMIC DNA]</scope>
    <source>
        <strain evidence="7 8">Philippines</strain>
    </source>
</reference>
<dbReference type="Pfam" id="PF00400">
    <property type="entry name" value="WD40"/>
    <property type="match status" value="5"/>
</dbReference>
<dbReference type="CDD" id="cd00180">
    <property type="entry name" value="PKc"/>
    <property type="match status" value="1"/>
</dbReference>
<feature type="region of interest" description="Disordered" evidence="4">
    <location>
        <begin position="182"/>
        <end position="201"/>
    </location>
</feature>
<feature type="repeat" description="WD" evidence="3">
    <location>
        <begin position="1548"/>
        <end position="1589"/>
    </location>
</feature>
<dbReference type="GO" id="GO:0004672">
    <property type="term" value="F:protein kinase activity"/>
    <property type="evidence" value="ECO:0007669"/>
    <property type="project" value="InterPro"/>
</dbReference>
<evidence type="ECO:0008006" key="9">
    <source>
        <dbReference type="Google" id="ProtNLM"/>
    </source>
</evidence>
<dbReference type="PROSITE" id="PS50294">
    <property type="entry name" value="WD_REPEATS_REGION"/>
    <property type="match status" value="5"/>
</dbReference>
<dbReference type="PROSITE" id="PS50837">
    <property type="entry name" value="NACHT"/>
    <property type="match status" value="1"/>
</dbReference>
<dbReference type="STRING" id="1448308.A0A2T2N0S1"/>
<feature type="domain" description="NACHT" evidence="6">
    <location>
        <begin position="890"/>
        <end position="1112"/>
    </location>
</feature>
<dbReference type="Gene3D" id="3.30.200.20">
    <property type="entry name" value="Phosphorylase Kinase, domain 1"/>
    <property type="match status" value="1"/>
</dbReference>
<dbReference type="CDD" id="cd00200">
    <property type="entry name" value="WD40"/>
    <property type="match status" value="1"/>
</dbReference>
<dbReference type="PRINTS" id="PR00320">
    <property type="entry name" value="GPROTEINBRPT"/>
</dbReference>
<dbReference type="Proteomes" id="UP000240883">
    <property type="component" value="Unassembled WGS sequence"/>
</dbReference>
<feature type="repeat" description="WD" evidence="3">
    <location>
        <begin position="1506"/>
        <end position="1547"/>
    </location>
</feature>
<dbReference type="SMART" id="SM00220">
    <property type="entry name" value="S_TKc"/>
    <property type="match status" value="1"/>
</dbReference>
<dbReference type="InterPro" id="IPR011009">
    <property type="entry name" value="Kinase-like_dom_sf"/>
</dbReference>
<accession>A0A2T2N0S1</accession>
<dbReference type="Gene3D" id="2.130.10.10">
    <property type="entry name" value="YVTN repeat-like/Quinoprotein amine dehydrogenase"/>
    <property type="match status" value="3"/>
</dbReference>
<proteinExistence type="predicted"/>
<dbReference type="InterPro" id="IPR036322">
    <property type="entry name" value="WD40_repeat_dom_sf"/>
</dbReference>
<evidence type="ECO:0000256" key="2">
    <source>
        <dbReference type="ARBA" id="ARBA00022737"/>
    </source>
</evidence>
<dbReference type="InterPro" id="IPR001680">
    <property type="entry name" value="WD40_rpt"/>
</dbReference>
<keyword evidence="1 3" id="KW-0853">WD repeat</keyword>
<dbReference type="Gene3D" id="1.10.510.10">
    <property type="entry name" value="Transferase(Phosphotransferase) domain 1"/>
    <property type="match status" value="1"/>
</dbReference>
<dbReference type="InterPro" id="IPR007111">
    <property type="entry name" value="NACHT_NTPase"/>
</dbReference>
<evidence type="ECO:0000313" key="7">
    <source>
        <dbReference type="EMBL" id="PSN58949.1"/>
    </source>
</evidence>
<feature type="domain" description="Protein kinase" evidence="5">
    <location>
        <begin position="267"/>
        <end position="536"/>
    </location>
</feature>
<dbReference type="SUPFAM" id="SSF56112">
    <property type="entry name" value="Protein kinase-like (PK-like)"/>
    <property type="match status" value="1"/>
</dbReference>
<organism evidence="7 8">
    <name type="scientific">Corynespora cassiicola Philippines</name>
    <dbReference type="NCBI Taxonomy" id="1448308"/>
    <lineage>
        <taxon>Eukaryota</taxon>
        <taxon>Fungi</taxon>
        <taxon>Dikarya</taxon>
        <taxon>Ascomycota</taxon>
        <taxon>Pezizomycotina</taxon>
        <taxon>Dothideomycetes</taxon>
        <taxon>Pleosporomycetidae</taxon>
        <taxon>Pleosporales</taxon>
        <taxon>Corynesporascaceae</taxon>
        <taxon>Corynespora</taxon>
    </lineage>
</organism>
<keyword evidence="2" id="KW-0677">Repeat</keyword>
<dbReference type="PANTHER" id="PTHR10622:SF13">
    <property type="entry name" value="NACHT DOMAIN-CONTAINING PROTEIN"/>
    <property type="match status" value="1"/>
</dbReference>
<dbReference type="OrthoDB" id="538223at2759"/>
<dbReference type="InterPro" id="IPR027417">
    <property type="entry name" value="P-loop_NTPase"/>
</dbReference>
<dbReference type="PANTHER" id="PTHR10622">
    <property type="entry name" value="HET DOMAIN-CONTAINING PROTEIN"/>
    <property type="match status" value="1"/>
</dbReference>
<sequence>MSHHSSGAEQAIIDWSSFSFGPADGDFARLIPWNIEARRSFQQVVHYLESNPDHLPHIRNLMHWEPLTAISEDLTDASDTSFLTEEDQNLPHTPPKVSQGPATCGYYLLNMDRPPLDMGRGWILGCSHTHHPDKTAQRVDFLLAPKYAQGGVRNRHCRLFRKLDNRGVMTVIADNHRVLVGPTELRGQPKPTPGTPKDLSKSQKVINHKEGILIGTHYYHFVYTDLPDKINKAQIQRALGNYGSTPSIPLELISPTPYQQATEYHGYLIYEADRGGAFGTVSLAVHQATADYVIIKKVRRDRKTCVIIDEEVEKLKSLSHDHIVKVVEYIGPTDGPSSYDGNRVNEVALVLEPAAPFNMVDILTIWRSLFSDEEQFLDDMIYQACDGLAYLHDKNMIHRDIKPENLSFSSLDPVHLMILDLGCAERSNQSTNAWIGSYWYYAPEIHNLRDDANSSSLDGRVDLFALGATLLKFLLPSLIKSRSPSICHPSEKEKFMGLYRMRPKELHDAWNLAKWLLTWEKEDRPWGHQRPNFSIFDTHFDKYINFQLQQSSFELSVNKCSILPPLRRPAWCLRPAFPSLAFLDTPLNSLQKPMRLLECISSSEFVLTKDFTDKDEIPRYAILSHTWKDGEEVGFGELTSGAGKSKTGYEKIRFCGQQAQRDGLQYFWVDTCCINKADHVELRKAINSMFRWYQNAAKCYVYLSDVSTLERKADGEVYEHNWEPAFRKSKWFTRGWTLQELLAPPSVKFFSREWQSIGEKSSLKQCIHKTTGIPVSALEGEPLFLFSVEDRLSWRENRHTTREEDGAYSLLGIFGVYIAPIYGEGAREAFRRLRGEISILKKCAQDLHLTDPRDDKKRIEETKGGLLEDSYRWILENAEFQQWQNGNQGRLLWIKGDPGKGKTMLLCGIADELRKSMASTDLLSFFFFQATDSRINNATAVLRGLLYMLVDQQPWLTTHVRKKYDHAGKALFEDANAWVALSEIFTHMLEDPNMNKTYFIIDALDECVASDLPKLLDFIIKNSVMSPRAKWIVSSRNWPDIEERLERAVKKVRLSLELNAESVSTAVEAFIQYKVRQIAEKKKYDDKTRDTVLDHLFSNAYDTFLWVALVCQSLESVPKRNVIKKLNAFPPGLDGLYERMMQQIHTSDDAEVSKQILALATIVYRPITLDELVTLADQLTDVADDLDSVREIIGHCGSFLNLRENTVYFIHQSAKDFLSTKASHEIFPSGKEEVHWAIFSRSLQNMSTTLHRDMYGLQELGYPAEQIQQPNPDLLASSRYSIIYWVDHLCDFIVNSHGDNREGLQDRGIVDVFLRAKYLYWLEALSLCQSVSKGIVSIANLAVLVQSRAHASSLSELVQDAHRFIMYFKVAIESAPLQAYISALLFSPRSSLVKALFQEEAPNWITIAPSVADDWSACLQTLEGHEDSVNSVAFSPDSQRLASASRDNTVKIWDPASGECLKTLESHEDWVNSVAFSPDSQRLASASRDNTVKIWDPASGKCLETLEGHEGGVNSVAFSPDSQRLASTSRDNTVKIWDPASGKCLKTLEGHEDWVNSVAFSPDSQRLASASDDKTVKIWDPISGECLKTLESHEDWVNSVAFSPDSQRLASASSDNTVKIWDPASGECLQTISVGTFLNNMAFNANGSLLQTEIGTIAVNAPMTLSSSNITDTTIVEQAQFQRVALSSDKVWITYNSQNIVWLPPEYQPSVSAISGTRIGIGVGTGRVWIFNVQFEE</sequence>
<keyword evidence="8" id="KW-1185">Reference proteome</keyword>
<dbReference type="Gene3D" id="3.40.50.300">
    <property type="entry name" value="P-loop containing nucleotide triphosphate hydrolases"/>
    <property type="match status" value="1"/>
</dbReference>
<dbReference type="FunFam" id="3.40.50.300:FF:001638">
    <property type="entry name" value="NACHT and WD40 domain protein"/>
    <property type="match status" value="1"/>
</dbReference>
<dbReference type="PROSITE" id="PS50082">
    <property type="entry name" value="WD_REPEATS_2"/>
    <property type="match status" value="5"/>
</dbReference>
<dbReference type="SUPFAM" id="SSF50978">
    <property type="entry name" value="WD40 repeat-like"/>
    <property type="match status" value="1"/>
</dbReference>